<dbReference type="Gene3D" id="3.10.25.10">
    <property type="entry name" value="Formyl transferase, C-terminal domain"/>
    <property type="match status" value="1"/>
</dbReference>
<evidence type="ECO:0000256" key="2">
    <source>
        <dbReference type="ARBA" id="ARBA00012261"/>
    </source>
</evidence>
<protein>
    <recommendedName>
        <fullName evidence="3">Methionyl-tRNA formyltransferase</fullName>
        <ecNumber evidence="2">2.1.2.9</ecNumber>
    </recommendedName>
</protein>
<evidence type="ECO:0000256" key="1">
    <source>
        <dbReference type="ARBA" id="ARBA00002606"/>
    </source>
</evidence>
<name>A0A2S6CTH3_9CYAN</name>
<dbReference type="EMBL" id="PGEM01000083">
    <property type="protein sequence ID" value="PPJ63036.1"/>
    <property type="molecule type" value="Genomic_DNA"/>
</dbReference>
<dbReference type="AlphaFoldDB" id="A0A2S6CTH3"/>
<dbReference type="SUPFAM" id="SSF50486">
    <property type="entry name" value="FMT C-terminal domain-like"/>
    <property type="match status" value="1"/>
</dbReference>
<sequence length="166" mass="18806">MFVELLDGIANSNIIPQEQPSDPALSLRCFPRLPQDGEINWQQSAQDLAKLVRASAEPFAGAYSFLNGEKVTIWRVHPEPIDYPYLGVPGQVIEIRYETKEVAVLTSDGMLILEEIETLKKGRRRSSDIIKSCRVRLGMNVSDEISQLKQRITELEQLIKKITKLI</sequence>
<dbReference type="RefSeq" id="WP_104388150.1">
    <property type="nucleotide sequence ID" value="NZ_PGEM01000083.1"/>
</dbReference>
<dbReference type="OrthoDB" id="9802815at2"/>
<proteinExistence type="predicted"/>
<evidence type="ECO:0000259" key="6">
    <source>
        <dbReference type="Pfam" id="PF02911"/>
    </source>
</evidence>
<feature type="coiled-coil region" evidence="5">
    <location>
        <begin position="138"/>
        <end position="165"/>
    </location>
</feature>
<evidence type="ECO:0000313" key="8">
    <source>
        <dbReference type="Proteomes" id="UP000239589"/>
    </source>
</evidence>
<dbReference type="Proteomes" id="UP000239589">
    <property type="component" value="Unassembled WGS sequence"/>
</dbReference>
<reference evidence="7 8" key="1">
    <citation type="submission" date="2018-02" db="EMBL/GenBank/DDBJ databases">
        <title>Discovery of a pederin family compound in a non-symbiotic bloom-forming cyanobacterium.</title>
        <authorList>
            <person name="Kust A."/>
            <person name="Mares J."/>
            <person name="Jokela J."/>
            <person name="Urajova P."/>
            <person name="Hajek J."/>
            <person name="Saurav K."/>
            <person name="Voracova K."/>
            <person name="Fewer D.P."/>
            <person name="Haapaniemi E."/>
            <person name="Permi P."/>
            <person name="Rehakova K."/>
            <person name="Sivonen K."/>
            <person name="Hrouzek P."/>
        </authorList>
    </citation>
    <scope>NUCLEOTIDE SEQUENCE [LARGE SCALE GENOMIC DNA]</scope>
    <source>
        <strain evidence="7 8">CHARLIE-1</strain>
    </source>
</reference>
<evidence type="ECO:0000256" key="4">
    <source>
        <dbReference type="ARBA" id="ARBA00048558"/>
    </source>
</evidence>
<dbReference type="EC" id="2.1.2.9" evidence="2"/>
<keyword evidence="8" id="KW-1185">Reference proteome</keyword>
<dbReference type="Pfam" id="PF02911">
    <property type="entry name" value="Formyl_trans_C"/>
    <property type="match status" value="1"/>
</dbReference>
<comment type="function">
    <text evidence="1">Attaches a formyl group to the free amino group of methionyl-tRNA(fMet). The formyl group appears to play a dual role in the initiator identity of N-formylmethionyl-tRNA by promoting its recognition by IF2 and preventing the misappropriation of this tRNA by the elongation apparatus.</text>
</comment>
<keyword evidence="5" id="KW-0175">Coiled coil</keyword>
<dbReference type="InterPro" id="IPR037022">
    <property type="entry name" value="Formyl_trans_C_sf"/>
</dbReference>
<evidence type="ECO:0000256" key="5">
    <source>
        <dbReference type="SAM" id="Coils"/>
    </source>
</evidence>
<comment type="caution">
    <text evidence="7">The sequence shown here is derived from an EMBL/GenBank/DDBJ whole genome shotgun (WGS) entry which is preliminary data.</text>
</comment>
<dbReference type="InterPro" id="IPR005793">
    <property type="entry name" value="Formyl_trans_C"/>
</dbReference>
<evidence type="ECO:0000256" key="3">
    <source>
        <dbReference type="ARBA" id="ARBA00016014"/>
    </source>
</evidence>
<comment type="catalytic activity">
    <reaction evidence="4">
        <text>L-methionyl-tRNA(fMet) + (6R)-10-formyltetrahydrofolate = N-formyl-L-methionyl-tRNA(fMet) + (6S)-5,6,7,8-tetrahydrofolate + H(+)</text>
        <dbReference type="Rhea" id="RHEA:24380"/>
        <dbReference type="Rhea" id="RHEA-COMP:9952"/>
        <dbReference type="Rhea" id="RHEA-COMP:9953"/>
        <dbReference type="ChEBI" id="CHEBI:15378"/>
        <dbReference type="ChEBI" id="CHEBI:57453"/>
        <dbReference type="ChEBI" id="CHEBI:78530"/>
        <dbReference type="ChEBI" id="CHEBI:78844"/>
        <dbReference type="ChEBI" id="CHEBI:195366"/>
        <dbReference type="EC" id="2.1.2.9"/>
    </reaction>
</comment>
<feature type="domain" description="Formyl transferase C-terminal" evidence="6">
    <location>
        <begin position="34"/>
        <end position="132"/>
    </location>
</feature>
<dbReference type="GO" id="GO:0004479">
    <property type="term" value="F:methionyl-tRNA formyltransferase activity"/>
    <property type="evidence" value="ECO:0007669"/>
    <property type="project" value="UniProtKB-EC"/>
</dbReference>
<gene>
    <name evidence="7" type="ORF">CUN59_12460</name>
</gene>
<accession>A0A2S6CTH3</accession>
<dbReference type="InterPro" id="IPR011034">
    <property type="entry name" value="Formyl_transferase-like_C_sf"/>
</dbReference>
<evidence type="ECO:0000313" key="7">
    <source>
        <dbReference type="EMBL" id="PPJ63036.1"/>
    </source>
</evidence>
<organism evidence="7 8">
    <name type="scientific">Cuspidothrix issatschenkoi CHARLIE-1</name>
    <dbReference type="NCBI Taxonomy" id="2052836"/>
    <lineage>
        <taxon>Bacteria</taxon>
        <taxon>Bacillati</taxon>
        <taxon>Cyanobacteriota</taxon>
        <taxon>Cyanophyceae</taxon>
        <taxon>Nostocales</taxon>
        <taxon>Aphanizomenonaceae</taxon>
        <taxon>Cuspidothrix</taxon>
    </lineage>
</organism>